<gene>
    <name evidence="1" type="ORF">METZ01_LOCUS211167</name>
</gene>
<dbReference type="Gene3D" id="3.40.50.2000">
    <property type="entry name" value="Glycogen Phosphorylase B"/>
    <property type="match status" value="1"/>
</dbReference>
<feature type="non-terminal residue" evidence="1">
    <location>
        <position position="116"/>
    </location>
</feature>
<organism evidence="1">
    <name type="scientific">marine metagenome</name>
    <dbReference type="NCBI Taxonomy" id="408172"/>
    <lineage>
        <taxon>unclassified sequences</taxon>
        <taxon>metagenomes</taxon>
        <taxon>ecological metagenomes</taxon>
    </lineage>
</organism>
<name>A0A382F7Z8_9ZZZZ</name>
<dbReference type="EMBL" id="UINC01048142">
    <property type="protein sequence ID" value="SVB58313.1"/>
    <property type="molecule type" value="Genomic_DNA"/>
</dbReference>
<accession>A0A382F7Z8</accession>
<reference evidence="1" key="1">
    <citation type="submission" date="2018-05" db="EMBL/GenBank/DDBJ databases">
        <authorList>
            <person name="Lanie J.A."/>
            <person name="Ng W.-L."/>
            <person name="Kazmierczak K.M."/>
            <person name="Andrzejewski T.M."/>
            <person name="Davidsen T.M."/>
            <person name="Wayne K.J."/>
            <person name="Tettelin H."/>
            <person name="Glass J.I."/>
            <person name="Rusch D."/>
            <person name="Podicherti R."/>
            <person name="Tsui H.-C.T."/>
            <person name="Winkler M.E."/>
        </authorList>
    </citation>
    <scope>NUCLEOTIDE SEQUENCE</scope>
</reference>
<evidence type="ECO:0000313" key="1">
    <source>
        <dbReference type="EMBL" id="SVB58313.1"/>
    </source>
</evidence>
<sequence length="116" mass="12477">MVAEHSAGRLPAGDLDALASSSGIRRVHVLAWRDFEDPEAGGSEIHAHQVVRRWAAAGLEVTVRTSGAPGLAEQGSRDGYRVVRRGGRYTVFPRTVVAELAGRHGPRDAIVEIWNG</sequence>
<proteinExistence type="predicted"/>
<protein>
    <recommendedName>
        <fullName evidence="2">Glycosyltransferase subfamily 4-like N-terminal domain-containing protein</fullName>
    </recommendedName>
</protein>
<evidence type="ECO:0008006" key="2">
    <source>
        <dbReference type="Google" id="ProtNLM"/>
    </source>
</evidence>
<dbReference type="SUPFAM" id="SSF53756">
    <property type="entry name" value="UDP-Glycosyltransferase/glycogen phosphorylase"/>
    <property type="match status" value="1"/>
</dbReference>
<dbReference type="AlphaFoldDB" id="A0A382F7Z8"/>